<dbReference type="Proteomes" id="UP001501474">
    <property type="component" value="Unassembled WGS sequence"/>
</dbReference>
<evidence type="ECO:0000313" key="2">
    <source>
        <dbReference type="EMBL" id="GAA2221867.1"/>
    </source>
</evidence>
<feature type="region of interest" description="Disordered" evidence="1">
    <location>
        <begin position="1"/>
        <end position="45"/>
    </location>
</feature>
<reference evidence="2 3" key="1">
    <citation type="journal article" date="2019" name="Int. J. Syst. Evol. Microbiol.">
        <title>The Global Catalogue of Microorganisms (GCM) 10K type strain sequencing project: providing services to taxonomists for standard genome sequencing and annotation.</title>
        <authorList>
            <consortium name="The Broad Institute Genomics Platform"/>
            <consortium name="The Broad Institute Genome Sequencing Center for Infectious Disease"/>
            <person name="Wu L."/>
            <person name="Ma J."/>
        </authorList>
    </citation>
    <scope>NUCLEOTIDE SEQUENCE [LARGE SCALE GENOMIC DNA]</scope>
    <source>
        <strain evidence="2 3">JCM 3053</strain>
    </source>
</reference>
<keyword evidence="3" id="KW-1185">Reference proteome</keyword>
<evidence type="ECO:0000313" key="3">
    <source>
        <dbReference type="Proteomes" id="UP001501474"/>
    </source>
</evidence>
<evidence type="ECO:0000256" key="1">
    <source>
        <dbReference type="SAM" id="MobiDB-lite"/>
    </source>
</evidence>
<accession>A0ABN3D684</accession>
<proteinExistence type="predicted"/>
<dbReference type="EMBL" id="BAAART010000023">
    <property type="protein sequence ID" value="GAA2221867.1"/>
    <property type="molecule type" value="Genomic_DNA"/>
</dbReference>
<comment type="caution">
    <text evidence="2">The sequence shown here is derived from an EMBL/GenBank/DDBJ whole genome shotgun (WGS) entry which is preliminary data.</text>
</comment>
<sequence length="107" mass="10889">MALVSYVRSKKERGNGCDAPGPGPAGKSAGPLRPLRHPGSNTSEATLDQLHPAVVVSWAGRCGGTGPGGVGMCFAGSHTSGRRYSGTAAQAFSTCVRARGALTEHRI</sequence>
<name>A0ABN3D684_9ACTN</name>
<protein>
    <submittedName>
        <fullName evidence="2">Uncharacterized protein</fullName>
    </submittedName>
</protein>
<gene>
    <name evidence="2" type="ORF">GCM10010104_10320</name>
</gene>
<organism evidence="2 3">
    <name type="scientific">Streptomyces indiaensis</name>
    <dbReference type="NCBI Taxonomy" id="284033"/>
    <lineage>
        <taxon>Bacteria</taxon>
        <taxon>Bacillati</taxon>
        <taxon>Actinomycetota</taxon>
        <taxon>Actinomycetes</taxon>
        <taxon>Kitasatosporales</taxon>
        <taxon>Streptomycetaceae</taxon>
        <taxon>Streptomyces</taxon>
    </lineage>
</organism>